<evidence type="ECO:0000313" key="2">
    <source>
        <dbReference type="Proteomes" id="UP000770717"/>
    </source>
</evidence>
<reference evidence="1" key="1">
    <citation type="thesis" date="2020" institute="ProQuest LLC" country="789 East Eisenhower Parkway, Ann Arbor, MI, USA">
        <title>Comparative Genomics and Chromosome Evolution.</title>
        <authorList>
            <person name="Mudd A.B."/>
        </authorList>
    </citation>
    <scope>NUCLEOTIDE SEQUENCE</scope>
    <source>
        <strain evidence="1">HN-11 Male</strain>
        <tissue evidence="1">Kidney and liver</tissue>
    </source>
</reference>
<protein>
    <submittedName>
        <fullName evidence="1">Uncharacterized protein</fullName>
    </submittedName>
</protein>
<dbReference type="AlphaFoldDB" id="A0A8J6EU41"/>
<organism evidence="1 2">
    <name type="scientific">Eleutherodactylus coqui</name>
    <name type="common">Puerto Rican coqui</name>
    <dbReference type="NCBI Taxonomy" id="57060"/>
    <lineage>
        <taxon>Eukaryota</taxon>
        <taxon>Metazoa</taxon>
        <taxon>Chordata</taxon>
        <taxon>Craniata</taxon>
        <taxon>Vertebrata</taxon>
        <taxon>Euteleostomi</taxon>
        <taxon>Amphibia</taxon>
        <taxon>Batrachia</taxon>
        <taxon>Anura</taxon>
        <taxon>Neobatrachia</taxon>
        <taxon>Hyloidea</taxon>
        <taxon>Eleutherodactylidae</taxon>
        <taxon>Eleutherodactylinae</taxon>
        <taxon>Eleutherodactylus</taxon>
        <taxon>Eleutherodactylus</taxon>
    </lineage>
</organism>
<proteinExistence type="predicted"/>
<dbReference type="Proteomes" id="UP000770717">
    <property type="component" value="Unassembled WGS sequence"/>
</dbReference>
<comment type="caution">
    <text evidence="1">The sequence shown here is derived from an EMBL/GenBank/DDBJ whole genome shotgun (WGS) entry which is preliminary data.</text>
</comment>
<accession>A0A8J6EU41</accession>
<gene>
    <name evidence="1" type="ORF">GDO78_002840</name>
</gene>
<sequence>MQMESSKVPQNRVLVIRGHRYRLKTYFIMSLQGEKL</sequence>
<keyword evidence="2" id="KW-1185">Reference proteome</keyword>
<name>A0A8J6EU41_ELECQ</name>
<evidence type="ECO:0000313" key="1">
    <source>
        <dbReference type="EMBL" id="KAG9475982.1"/>
    </source>
</evidence>
<dbReference type="EMBL" id="WNTK01000011">
    <property type="protein sequence ID" value="KAG9475982.1"/>
    <property type="molecule type" value="Genomic_DNA"/>
</dbReference>